<dbReference type="Proteomes" id="UP000036771">
    <property type="component" value="Unassembled WGS sequence"/>
</dbReference>
<comment type="subcellular location">
    <subcellularLocation>
        <location evidence="1">Membrane</location>
        <topology evidence="1">Single-pass membrane protein</topology>
    </subcellularLocation>
</comment>
<dbReference type="Gene3D" id="1.10.287.110">
    <property type="entry name" value="DnaJ domain"/>
    <property type="match status" value="1"/>
</dbReference>
<dbReference type="SUPFAM" id="SSF46565">
    <property type="entry name" value="Chaperone J-domain"/>
    <property type="match status" value="1"/>
</dbReference>
<evidence type="ECO:0000256" key="4">
    <source>
        <dbReference type="ARBA" id="ARBA00023136"/>
    </source>
</evidence>
<dbReference type="PANTHER" id="PTHR12763:SF28">
    <property type="entry name" value="GEO10507P1-RELATED"/>
    <property type="match status" value="1"/>
</dbReference>
<gene>
    <name evidence="8" type="primary">dnaJ_1</name>
    <name evidence="8" type="ORF">Cva_01537</name>
</gene>
<keyword evidence="9" id="KW-1185">Reference proteome</keyword>
<evidence type="ECO:0000313" key="8">
    <source>
        <dbReference type="EMBL" id="GAO98867.1"/>
    </source>
</evidence>
<proteinExistence type="inferred from homology"/>
<dbReference type="STRING" id="1629334.Cva_01537"/>
<evidence type="ECO:0000313" key="9">
    <source>
        <dbReference type="Proteomes" id="UP000036771"/>
    </source>
</evidence>
<dbReference type="CDD" id="cd06257">
    <property type="entry name" value="DnaJ"/>
    <property type="match status" value="1"/>
</dbReference>
<comment type="similarity">
    <text evidence="5">Belongs to the TIM14 family.</text>
</comment>
<dbReference type="InterPro" id="IPR036869">
    <property type="entry name" value="J_dom_sf"/>
</dbReference>
<feature type="transmembrane region" description="Helical" evidence="6">
    <location>
        <begin position="28"/>
        <end position="47"/>
    </location>
</feature>
<name>A0A0K8MEG8_9PROT</name>
<dbReference type="AlphaFoldDB" id="A0A0K8MEG8"/>
<dbReference type="Pfam" id="PF00226">
    <property type="entry name" value="DnaJ"/>
    <property type="match status" value="1"/>
</dbReference>
<dbReference type="EMBL" id="BBVC01000099">
    <property type="protein sequence ID" value="GAO98867.1"/>
    <property type="molecule type" value="Genomic_DNA"/>
</dbReference>
<organism evidence="8 9">
    <name type="scientific">Caedimonas varicaedens</name>
    <dbReference type="NCBI Taxonomy" id="1629334"/>
    <lineage>
        <taxon>Bacteria</taxon>
        <taxon>Pseudomonadati</taxon>
        <taxon>Pseudomonadota</taxon>
        <taxon>Alphaproteobacteria</taxon>
        <taxon>Holosporales</taxon>
        <taxon>Caedimonadaceae</taxon>
        <taxon>Caedimonas</taxon>
    </lineage>
</organism>
<comment type="caution">
    <text evidence="8">The sequence shown here is derived from an EMBL/GenBank/DDBJ whole genome shotgun (WGS) entry which is preliminary data.</text>
</comment>
<evidence type="ECO:0000256" key="6">
    <source>
        <dbReference type="SAM" id="Phobius"/>
    </source>
</evidence>
<evidence type="ECO:0000256" key="3">
    <source>
        <dbReference type="ARBA" id="ARBA00022989"/>
    </source>
</evidence>
<sequence>MPIILGALLVIFILLGIRLLLNSNPKILLAIFKGLLGAAAFLAIILLILSGRLVNVVVGLIALIPLLPALKKFFMGEEKSKTPPSFSNLSSMTREQARSILNIDENATEKEIKAAHRRIIQKIHPDQGGSDYLAAQVNRAKEVLLKTD</sequence>
<dbReference type="OrthoDB" id="9811070at2"/>
<keyword evidence="2 6" id="KW-0812">Transmembrane</keyword>
<dbReference type="GO" id="GO:0016020">
    <property type="term" value="C:membrane"/>
    <property type="evidence" value="ECO:0007669"/>
    <property type="project" value="UniProtKB-SubCell"/>
</dbReference>
<keyword evidence="4 6" id="KW-0472">Membrane</keyword>
<evidence type="ECO:0000256" key="5">
    <source>
        <dbReference type="ARBA" id="ARBA00038105"/>
    </source>
</evidence>
<dbReference type="PROSITE" id="PS50076">
    <property type="entry name" value="DNAJ_2"/>
    <property type="match status" value="1"/>
</dbReference>
<evidence type="ECO:0000256" key="2">
    <source>
        <dbReference type="ARBA" id="ARBA00022692"/>
    </source>
</evidence>
<dbReference type="FunFam" id="1.10.287.110:FF:000001">
    <property type="entry name" value="Import inner membrane translocase subunit tim14"/>
    <property type="match status" value="1"/>
</dbReference>
<feature type="transmembrane region" description="Helical" evidence="6">
    <location>
        <begin position="53"/>
        <end position="70"/>
    </location>
</feature>
<reference evidence="8 9" key="1">
    <citation type="submission" date="2015-03" db="EMBL/GenBank/DDBJ databases">
        <title>Caedibacter varicaedens, whole genome shotgun sequence.</title>
        <authorList>
            <person name="Suzuki H."/>
            <person name="Dapper A.L."/>
            <person name="Gibson A.K."/>
            <person name="Jackson C."/>
            <person name="Lee H."/>
            <person name="Pejaver V.R."/>
            <person name="Doak T."/>
            <person name="Lynch M."/>
        </authorList>
    </citation>
    <scope>NUCLEOTIDE SEQUENCE [LARGE SCALE GENOMIC DNA]</scope>
</reference>
<dbReference type="InterPro" id="IPR001623">
    <property type="entry name" value="DnaJ_domain"/>
</dbReference>
<dbReference type="PANTHER" id="PTHR12763">
    <property type="match status" value="1"/>
</dbReference>
<feature type="transmembrane region" description="Helical" evidence="6">
    <location>
        <begin position="6"/>
        <end position="21"/>
    </location>
</feature>
<evidence type="ECO:0000259" key="7">
    <source>
        <dbReference type="PROSITE" id="PS50076"/>
    </source>
</evidence>
<keyword evidence="3 6" id="KW-1133">Transmembrane helix</keyword>
<feature type="domain" description="J" evidence="7">
    <location>
        <begin position="96"/>
        <end position="148"/>
    </location>
</feature>
<protein>
    <submittedName>
        <fullName evidence="8">Chaperone protein DnaJ</fullName>
    </submittedName>
</protein>
<evidence type="ECO:0000256" key="1">
    <source>
        <dbReference type="ARBA" id="ARBA00004167"/>
    </source>
</evidence>
<accession>A0A0K8MEG8</accession>
<dbReference type="SMART" id="SM00271">
    <property type="entry name" value="DnaJ"/>
    <property type="match status" value="1"/>
</dbReference>